<dbReference type="GO" id="GO:0030976">
    <property type="term" value="F:thiamine pyrophosphate binding"/>
    <property type="evidence" value="ECO:0007669"/>
    <property type="project" value="InterPro"/>
</dbReference>
<evidence type="ECO:0000256" key="4">
    <source>
        <dbReference type="RuleBase" id="RU362132"/>
    </source>
</evidence>
<dbReference type="CDD" id="cd07035">
    <property type="entry name" value="TPP_PYR_POX_like"/>
    <property type="match status" value="1"/>
</dbReference>
<comment type="caution">
    <text evidence="8">The sequence shown here is derived from an EMBL/GenBank/DDBJ whole genome shotgun (WGS) entry which is preliminary data.</text>
</comment>
<dbReference type="GO" id="GO:0005948">
    <property type="term" value="C:acetolactate synthase complex"/>
    <property type="evidence" value="ECO:0007669"/>
    <property type="project" value="TreeGrafter"/>
</dbReference>
<name>A0A7Y6IBH9_9ACTN</name>
<dbReference type="SUPFAM" id="SSF52518">
    <property type="entry name" value="Thiamin diphosphate-binding fold (THDP-binding)"/>
    <property type="match status" value="2"/>
</dbReference>
<gene>
    <name evidence="8" type="ORF">HTZ77_23780</name>
</gene>
<dbReference type="Pfam" id="PF02775">
    <property type="entry name" value="TPP_enzyme_C"/>
    <property type="match status" value="1"/>
</dbReference>
<feature type="domain" description="Thiamine pyrophosphate enzyme N-terminal TPP-binding" evidence="7">
    <location>
        <begin position="3"/>
        <end position="105"/>
    </location>
</feature>
<evidence type="ECO:0000256" key="1">
    <source>
        <dbReference type="ARBA" id="ARBA00001964"/>
    </source>
</evidence>
<dbReference type="PANTHER" id="PTHR18968">
    <property type="entry name" value="THIAMINE PYROPHOSPHATE ENZYMES"/>
    <property type="match status" value="1"/>
</dbReference>
<dbReference type="InterPro" id="IPR012000">
    <property type="entry name" value="Thiamin_PyroP_enz_cen_dom"/>
</dbReference>
<dbReference type="InterPro" id="IPR029061">
    <property type="entry name" value="THDP-binding"/>
</dbReference>
<keyword evidence="3 4" id="KW-0786">Thiamine pyrophosphate</keyword>
<dbReference type="GO" id="GO:0003984">
    <property type="term" value="F:acetolactate synthase activity"/>
    <property type="evidence" value="ECO:0007669"/>
    <property type="project" value="TreeGrafter"/>
</dbReference>
<keyword evidence="9" id="KW-1185">Reference proteome</keyword>
<feature type="domain" description="Thiamine pyrophosphate enzyme TPP-binding" evidence="6">
    <location>
        <begin position="400"/>
        <end position="544"/>
    </location>
</feature>
<evidence type="ECO:0000256" key="3">
    <source>
        <dbReference type="ARBA" id="ARBA00023052"/>
    </source>
</evidence>
<dbReference type="GO" id="GO:0050660">
    <property type="term" value="F:flavin adenine dinucleotide binding"/>
    <property type="evidence" value="ECO:0007669"/>
    <property type="project" value="TreeGrafter"/>
</dbReference>
<evidence type="ECO:0000259" key="5">
    <source>
        <dbReference type="Pfam" id="PF00205"/>
    </source>
</evidence>
<organism evidence="8 9">
    <name type="scientific">Nonomuraea montanisoli</name>
    <dbReference type="NCBI Taxonomy" id="2741721"/>
    <lineage>
        <taxon>Bacteria</taxon>
        <taxon>Bacillati</taxon>
        <taxon>Actinomycetota</taxon>
        <taxon>Actinomycetes</taxon>
        <taxon>Streptosporangiales</taxon>
        <taxon>Streptosporangiaceae</taxon>
        <taxon>Nonomuraea</taxon>
    </lineage>
</organism>
<sequence>MIVAEAVGRTLASLGAEVVFGVVGSGNFHVTNALVAHGARFVATRHEGGAATAADAYARTSGKVGIVSVHQGPGLTNAMTGVAEAAKSRTPLVVLAGEVTDPRSNFHIDQDALARAVGAVPLRVSAGADAVEQTVTAFRTAWDERRTVLLNLPLGAQADAVPWRGRLGEFLDQIVAAGRAAVAAPHPAHTVPDAREVAELAGLLAAARRPVFVAGRGARHARRELAELAGLTGALLATSAVARGLFRGDPWDLDVSGGFATPVAAELIRGADLIVGWGCALNMWTTRHGALVGPDTTLVQVDLDDAAIGLHRTVRLGVIGDTAATARAAIAAVTAEGAREPDGERGYRSPATAARIAAEGRWRAVPYTDESGGGRVDPRTLTIALDDLLPAERTVAVDSGNFMGYPSMFLDVPDERGLCFTQAFQSVGLGLATAVGAAVARPDRLTVAALGDGGAFMGASELETVVRLGLPLVVVVYDDEAYGAEVHHFGPHGHPLGLVTFPPADLAAIGRGYGFDAVTVTEPGDLSGVAEWLEGARERPLLVHARVTRDRASWWLEEAFRGH</sequence>
<dbReference type="GO" id="GO:0009099">
    <property type="term" value="P:L-valine biosynthetic process"/>
    <property type="evidence" value="ECO:0007669"/>
    <property type="project" value="TreeGrafter"/>
</dbReference>
<dbReference type="Gene3D" id="3.40.50.1220">
    <property type="entry name" value="TPP-binding domain"/>
    <property type="match status" value="1"/>
</dbReference>
<reference evidence="8 9" key="1">
    <citation type="submission" date="2020-06" db="EMBL/GenBank/DDBJ databases">
        <title>Nonomuraea sp. SMC257, a novel actinomycete isolated from soil.</title>
        <authorList>
            <person name="Chanama M."/>
        </authorList>
    </citation>
    <scope>NUCLEOTIDE SEQUENCE [LARGE SCALE GENOMIC DNA]</scope>
    <source>
        <strain evidence="8 9">SMC257</strain>
    </source>
</reference>
<dbReference type="GO" id="GO:0009097">
    <property type="term" value="P:isoleucine biosynthetic process"/>
    <property type="evidence" value="ECO:0007669"/>
    <property type="project" value="TreeGrafter"/>
</dbReference>
<dbReference type="Proteomes" id="UP000586042">
    <property type="component" value="Unassembled WGS sequence"/>
</dbReference>
<feature type="domain" description="Thiamine pyrophosphate enzyme central" evidence="5">
    <location>
        <begin position="197"/>
        <end position="328"/>
    </location>
</feature>
<comment type="similarity">
    <text evidence="2 4">Belongs to the TPP enzyme family.</text>
</comment>
<dbReference type="PANTHER" id="PTHR18968:SF166">
    <property type="entry name" value="2-HYDROXYACYL-COA LYASE 2"/>
    <property type="match status" value="1"/>
</dbReference>
<evidence type="ECO:0000259" key="7">
    <source>
        <dbReference type="Pfam" id="PF02776"/>
    </source>
</evidence>
<accession>A0A7Y6IBH9</accession>
<dbReference type="Gene3D" id="3.40.50.970">
    <property type="match status" value="2"/>
</dbReference>
<proteinExistence type="inferred from homology"/>
<evidence type="ECO:0000313" key="8">
    <source>
        <dbReference type="EMBL" id="NUW34435.1"/>
    </source>
</evidence>
<evidence type="ECO:0000259" key="6">
    <source>
        <dbReference type="Pfam" id="PF02775"/>
    </source>
</evidence>
<dbReference type="InterPro" id="IPR029035">
    <property type="entry name" value="DHS-like_NAD/FAD-binding_dom"/>
</dbReference>
<protein>
    <submittedName>
        <fullName evidence="8">Thiamine pyrophosphate-binding protein</fullName>
    </submittedName>
</protein>
<dbReference type="CDD" id="cd00568">
    <property type="entry name" value="TPP_enzymes"/>
    <property type="match status" value="1"/>
</dbReference>
<dbReference type="SUPFAM" id="SSF52467">
    <property type="entry name" value="DHS-like NAD/FAD-binding domain"/>
    <property type="match status" value="1"/>
</dbReference>
<dbReference type="InterPro" id="IPR011766">
    <property type="entry name" value="TPP_enzyme_TPP-bd"/>
</dbReference>
<dbReference type="InterPro" id="IPR045229">
    <property type="entry name" value="TPP_enz"/>
</dbReference>
<dbReference type="Pfam" id="PF02776">
    <property type="entry name" value="TPP_enzyme_N"/>
    <property type="match status" value="1"/>
</dbReference>
<dbReference type="GO" id="GO:0000287">
    <property type="term" value="F:magnesium ion binding"/>
    <property type="evidence" value="ECO:0007669"/>
    <property type="project" value="InterPro"/>
</dbReference>
<dbReference type="EMBL" id="JABWGN010000009">
    <property type="protein sequence ID" value="NUW34435.1"/>
    <property type="molecule type" value="Genomic_DNA"/>
</dbReference>
<dbReference type="RefSeq" id="WP_175591887.1">
    <property type="nucleotide sequence ID" value="NZ_JABWGN010000009.1"/>
</dbReference>
<evidence type="ECO:0000256" key="2">
    <source>
        <dbReference type="ARBA" id="ARBA00007812"/>
    </source>
</evidence>
<dbReference type="AlphaFoldDB" id="A0A7Y6IBH9"/>
<evidence type="ECO:0000313" key="9">
    <source>
        <dbReference type="Proteomes" id="UP000586042"/>
    </source>
</evidence>
<dbReference type="Pfam" id="PF00205">
    <property type="entry name" value="TPP_enzyme_M"/>
    <property type="match status" value="1"/>
</dbReference>
<dbReference type="InterPro" id="IPR012001">
    <property type="entry name" value="Thiamin_PyroP_enz_TPP-bd_dom"/>
</dbReference>
<comment type="cofactor">
    <cofactor evidence="1">
        <name>thiamine diphosphate</name>
        <dbReference type="ChEBI" id="CHEBI:58937"/>
    </cofactor>
</comment>